<accession>A0A2M8P106</accession>
<dbReference type="EMBL" id="PGTK01000004">
    <property type="protein sequence ID" value="PJF31223.1"/>
    <property type="molecule type" value="Genomic_DNA"/>
</dbReference>
<comment type="caution">
    <text evidence="1">The sequence shown here is derived from an EMBL/GenBank/DDBJ whole genome shotgun (WGS) entry which is preliminary data.</text>
</comment>
<name>A0A2M8P106_9CHLR</name>
<reference evidence="1 2" key="1">
    <citation type="submission" date="2017-11" db="EMBL/GenBank/DDBJ databases">
        <title>Evolution of Phototrophy in the Chloroflexi Phylum Driven by Horizontal Gene Transfer.</title>
        <authorList>
            <person name="Ward L.M."/>
            <person name="Hemp J."/>
            <person name="Shih P.M."/>
            <person name="Mcglynn S.E."/>
            <person name="Fischer W."/>
        </authorList>
    </citation>
    <scope>NUCLEOTIDE SEQUENCE [LARGE SCALE GENOMIC DNA]</scope>
    <source>
        <strain evidence="1">CP2_2F</strain>
    </source>
</reference>
<dbReference type="SUPFAM" id="SSF48452">
    <property type="entry name" value="TPR-like"/>
    <property type="match status" value="1"/>
</dbReference>
<evidence type="ECO:0008006" key="3">
    <source>
        <dbReference type="Google" id="ProtNLM"/>
    </source>
</evidence>
<gene>
    <name evidence="1" type="ORF">CUN51_04975</name>
</gene>
<organism evidence="1 2">
    <name type="scientific">Candidatus Thermofonsia Clade 1 bacterium</name>
    <dbReference type="NCBI Taxonomy" id="2364210"/>
    <lineage>
        <taxon>Bacteria</taxon>
        <taxon>Bacillati</taxon>
        <taxon>Chloroflexota</taxon>
        <taxon>Candidatus Thermofontia</taxon>
        <taxon>Candidatus Thermofonsia Clade 1</taxon>
    </lineage>
</organism>
<dbReference type="AlphaFoldDB" id="A0A2M8P106"/>
<evidence type="ECO:0000313" key="2">
    <source>
        <dbReference type="Proteomes" id="UP000228921"/>
    </source>
</evidence>
<dbReference type="Gene3D" id="1.25.40.10">
    <property type="entry name" value="Tetratricopeptide repeat domain"/>
    <property type="match status" value="1"/>
</dbReference>
<dbReference type="Proteomes" id="UP000228921">
    <property type="component" value="Unassembled WGS sequence"/>
</dbReference>
<sequence length="320" mass="35525">MIPFQPTADPATLEKRREALDAEQVALLSSDLTFERYCELAGLHWALGEPESALEALQKALHCASDNHLAEPVGYLLSLQGAVLCYIGQYAAAHELFAQAELILRRHNNDLSVAWVQHLRAREYFLDLSNFSMAQQQAVAAAPLFRGHNIWHAYVESLLAQAHAAIGMGDPRRAADFLKQADGLITERNLAWLAPEYHWLRGRAALAEGTPRLAARHCYNGLNAVNYGGDLRLLSALYVTLGQALEADRSQQAAAEDAFERALMSARGRARSLHVAQAYHAAGLHLKRYSQRMTLRARGSGYLYEAERRYKALGLPVPEM</sequence>
<dbReference type="InterPro" id="IPR011990">
    <property type="entry name" value="TPR-like_helical_dom_sf"/>
</dbReference>
<protein>
    <recommendedName>
        <fullName evidence="3">MalT-like TPR region domain-containing protein</fullName>
    </recommendedName>
</protein>
<evidence type="ECO:0000313" key="1">
    <source>
        <dbReference type="EMBL" id="PJF31223.1"/>
    </source>
</evidence>
<proteinExistence type="predicted"/>